<gene>
    <name evidence="1" type="ORF">LPJ66_005773</name>
</gene>
<dbReference type="Proteomes" id="UP001150581">
    <property type="component" value="Unassembled WGS sequence"/>
</dbReference>
<organism evidence="1 2">
    <name type="scientific">Kickxella alabastrina</name>
    <dbReference type="NCBI Taxonomy" id="61397"/>
    <lineage>
        <taxon>Eukaryota</taxon>
        <taxon>Fungi</taxon>
        <taxon>Fungi incertae sedis</taxon>
        <taxon>Zoopagomycota</taxon>
        <taxon>Kickxellomycotina</taxon>
        <taxon>Kickxellomycetes</taxon>
        <taxon>Kickxellales</taxon>
        <taxon>Kickxellaceae</taxon>
        <taxon>Kickxella</taxon>
    </lineage>
</organism>
<name>A0ACC1IDS4_9FUNG</name>
<accession>A0ACC1IDS4</accession>
<comment type="caution">
    <text evidence="1">The sequence shown here is derived from an EMBL/GenBank/DDBJ whole genome shotgun (WGS) entry which is preliminary data.</text>
</comment>
<evidence type="ECO:0000313" key="2">
    <source>
        <dbReference type="Proteomes" id="UP001150581"/>
    </source>
</evidence>
<reference evidence="1" key="1">
    <citation type="submission" date="2022-07" db="EMBL/GenBank/DDBJ databases">
        <title>Phylogenomic reconstructions and comparative analyses of Kickxellomycotina fungi.</title>
        <authorList>
            <person name="Reynolds N.K."/>
            <person name="Stajich J.E."/>
            <person name="Barry K."/>
            <person name="Grigoriev I.V."/>
            <person name="Crous P."/>
            <person name="Smith M.E."/>
        </authorList>
    </citation>
    <scope>NUCLEOTIDE SEQUENCE</scope>
    <source>
        <strain evidence="1">Benny 63K</strain>
    </source>
</reference>
<evidence type="ECO:0000313" key="1">
    <source>
        <dbReference type="EMBL" id="KAJ1893417.1"/>
    </source>
</evidence>
<keyword evidence="2" id="KW-1185">Reference proteome</keyword>
<proteinExistence type="predicted"/>
<sequence length="439" mass="48205">MGLDLAHQNQTLHTQVQDLQQDHKDLQQRISLIERDRRWMQQQSLRVDQVKAALHELQTRSERGGARWASEQKVDTLEGSVERLREDMEMLVRQIEDLGVSRGAKGELGVLARRVGALEDVAEHLGFRVSEVSEERELGENRLRAAVADTGRHMGEVRNEMQALGAAHEDTVMQTEAIAQRQGDIEQSLRSIIVEYNSMLNEHEQAIRILGDSQAVIESQLPSNYNTATGTLRNRLRGPSRADFAISSVGRRGGESLGDIFATDTGPPPMQHHQHHQLQHQQLQHQQQQRKVSVAMGFPPSPPLTMSPDHHPPSVVVGLTLGGGVVGTIGGGGGRKAASVIGTSTDRHRSRVRPRTSSFSKLVLPVSPTRLSPGGFGNIISASAHVGLGWGNYWQARRHRLQFDIQKRLGLPASPAVTAAMNGTRTMSGAGTIDLDIED</sequence>
<protein>
    <submittedName>
        <fullName evidence="1">Uncharacterized protein</fullName>
    </submittedName>
</protein>
<dbReference type="EMBL" id="JANBPG010000838">
    <property type="protein sequence ID" value="KAJ1893417.1"/>
    <property type="molecule type" value="Genomic_DNA"/>
</dbReference>